<evidence type="ECO:0000256" key="3">
    <source>
        <dbReference type="ARBA" id="ARBA00023172"/>
    </source>
</evidence>
<keyword evidence="1" id="KW-0815">Transposition</keyword>
<evidence type="ECO:0008006" key="5">
    <source>
        <dbReference type="Google" id="ProtNLM"/>
    </source>
</evidence>
<organism evidence="4">
    <name type="scientific">marine sediment metagenome</name>
    <dbReference type="NCBI Taxonomy" id="412755"/>
    <lineage>
        <taxon>unclassified sequences</taxon>
        <taxon>metagenomes</taxon>
        <taxon>ecological metagenomes</taxon>
    </lineage>
</organism>
<dbReference type="PANTHER" id="PTHR33217:SF7">
    <property type="entry name" value="TRANSPOSASE FOR INSERTION SEQUENCE ELEMENT IS1081"/>
    <property type="match status" value="1"/>
</dbReference>
<protein>
    <recommendedName>
        <fullName evidence="5">Mutator family transposase</fullName>
    </recommendedName>
</protein>
<evidence type="ECO:0000256" key="1">
    <source>
        <dbReference type="ARBA" id="ARBA00022578"/>
    </source>
</evidence>
<dbReference type="AlphaFoldDB" id="A0A0F9S8F3"/>
<accession>A0A0F9S8F3</accession>
<dbReference type="GO" id="GO:0006313">
    <property type="term" value="P:DNA transposition"/>
    <property type="evidence" value="ECO:0007669"/>
    <property type="project" value="InterPro"/>
</dbReference>
<keyword evidence="2" id="KW-0238">DNA-binding</keyword>
<dbReference type="PANTHER" id="PTHR33217">
    <property type="entry name" value="TRANSPOSASE FOR INSERTION SEQUENCE ELEMENT IS1081"/>
    <property type="match status" value="1"/>
</dbReference>
<dbReference type="Pfam" id="PF00872">
    <property type="entry name" value="Transposase_mut"/>
    <property type="match status" value="1"/>
</dbReference>
<keyword evidence="3" id="KW-0233">DNA recombination</keyword>
<reference evidence="4" key="1">
    <citation type="journal article" date="2015" name="Nature">
        <title>Complex archaea that bridge the gap between prokaryotes and eukaryotes.</title>
        <authorList>
            <person name="Spang A."/>
            <person name="Saw J.H."/>
            <person name="Jorgensen S.L."/>
            <person name="Zaremba-Niedzwiedzka K."/>
            <person name="Martijn J."/>
            <person name="Lind A.E."/>
            <person name="van Eijk R."/>
            <person name="Schleper C."/>
            <person name="Guy L."/>
            <person name="Ettema T.J."/>
        </authorList>
    </citation>
    <scope>NUCLEOTIDE SEQUENCE</scope>
</reference>
<dbReference type="InterPro" id="IPR001207">
    <property type="entry name" value="Transposase_mutator"/>
</dbReference>
<comment type="caution">
    <text evidence="4">The sequence shown here is derived from an EMBL/GenBank/DDBJ whole genome shotgun (WGS) entry which is preliminary data.</text>
</comment>
<proteinExistence type="predicted"/>
<evidence type="ECO:0000313" key="4">
    <source>
        <dbReference type="EMBL" id="KKN63299.1"/>
    </source>
</evidence>
<evidence type="ECO:0000256" key="2">
    <source>
        <dbReference type="ARBA" id="ARBA00023125"/>
    </source>
</evidence>
<dbReference type="GO" id="GO:0004803">
    <property type="term" value="F:transposase activity"/>
    <property type="evidence" value="ECO:0007669"/>
    <property type="project" value="InterPro"/>
</dbReference>
<dbReference type="GO" id="GO:0003677">
    <property type="term" value="F:DNA binding"/>
    <property type="evidence" value="ECO:0007669"/>
    <property type="project" value="UniProtKB-KW"/>
</dbReference>
<dbReference type="EMBL" id="LAZR01000594">
    <property type="protein sequence ID" value="KKN63299.1"/>
    <property type="molecule type" value="Genomic_DNA"/>
</dbReference>
<name>A0A0F9S8F3_9ZZZZ</name>
<gene>
    <name evidence="4" type="ORF">LCGC14_0503050</name>
</gene>
<sequence>MRETQEAARRQWRDVADALREKFEKLAAMIDGSCDEVLAYMTFPREHWPQIGSTNPIERVNREIKRRADVVGIFPNDAAAVRLVGALMLETNNEWAVSRRYMTLEPSASSAIIPSPDCPSWPPDKKTRPCRDRCSYTTSRGTTRLRLRWSPSLSLTWTQRGGPALHRVKRPDGVMHRTASRYS</sequence>